<feature type="compositionally biased region" description="Basic and acidic residues" evidence="1">
    <location>
        <begin position="59"/>
        <end position="69"/>
    </location>
</feature>
<reference evidence="2 3" key="1">
    <citation type="submission" date="2014-04" db="EMBL/GenBank/DDBJ databases">
        <authorList>
            <consortium name="DOE Joint Genome Institute"/>
            <person name="Kuo A."/>
            <person name="Kohler A."/>
            <person name="Jargeat P."/>
            <person name="Nagy L.G."/>
            <person name="Floudas D."/>
            <person name="Copeland A."/>
            <person name="Barry K.W."/>
            <person name="Cichocki N."/>
            <person name="Veneault-Fourrey C."/>
            <person name="LaButti K."/>
            <person name="Lindquist E.A."/>
            <person name="Lipzen A."/>
            <person name="Lundell T."/>
            <person name="Morin E."/>
            <person name="Murat C."/>
            <person name="Sun H."/>
            <person name="Tunlid A."/>
            <person name="Henrissat B."/>
            <person name="Grigoriev I.V."/>
            <person name="Hibbett D.S."/>
            <person name="Martin F."/>
            <person name="Nordberg H.P."/>
            <person name="Cantor M.N."/>
            <person name="Hua S.X."/>
        </authorList>
    </citation>
    <scope>NUCLEOTIDE SEQUENCE [LARGE SCALE GENOMIC DNA]</scope>
    <source>
        <strain evidence="2 3">Ve08.2h10</strain>
    </source>
</reference>
<dbReference type="OrthoDB" id="10044727at2759"/>
<protein>
    <submittedName>
        <fullName evidence="2">Uncharacterized protein</fullName>
    </submittedName>
</protein>
<dbReference type="HOGENOM" id="CLU_191882_0_0_1"/>
<reference evidence="3" key="2">
    <citation type="submission" date="2015-01" db="EMBL/GenBank/DDBJ databases">
        <title>Evolutionary Origins and Diversification of the Mycorrhizal Mutualists.</title>
        <authorList>
            <consortium name="DOE Joint Genome Institute"/>
            <consortium name="Mycorrhizal Genomics Consortium"/>
            <person name="Kohler A."/>
            <person name="Kuo A."/>
            <person name="Nagy L.G."/>
            <person name="Floudas D."/>
            <person name="Copeland A."/>
            <person name="Barry K.W."/>
            <person name="Cichocki N."/>
            <person name="Veneault-Fourrey C."/>
            <person name="LaButti K."/>
            <person name="Lindquist E.A."/>
            <person name="Lipzen A."/>
            <person name="Lundell T."/>
            <person name="Morin E."/>
            <person name="Murat C."/>
            <person name="Riley R."/>
            <person name="Ohm R."/>
            <person name="Sun H."/>
            <person name="Tunlid A."/>
            <person name="Henrissat B."/>
            <person name="Grigoriev I.V."/>
            <person name="Hibbett D.S."/>
            <person name="Martin F."/>
        </authorList>
    </citation>
    <scope>NUCLEOTIDE SEQUENCE [LARGE SCALE GENOMIC DNA]</scope>
    <source>
        <strain evidence="3">Ve08.2h10</strain>
    </source>
</reference>
<feature type="region of interest" description="Disordered" evidence="1">
    <location>
        <begin position="41"/>
        <end position="69"/>
    </location>
</feature>
<sequence length="69" mass="8166">MGRRKRKISSWTVNLPWKKKYRFASQSRRFIDAYQKGLNGQRAAKKYHGHQVLPPHTPQEFDKAHQSST</sequence>
<evidence type="ECO:0000313" key="3">
    <source>
        <dbReference type="Proteomes" id="UP000054538"/>
    </source>
</evidence>
<evidence type="ECO:0000313" key="2">
    <source>
        <dbReference type="EMBL" id="KIK94119.1"/>
    </source>
</evidence>
<proteinExistence type="predicted"/>
<dbReference type="EMBL" id="KN825128">
    <property type="protein sequence ID" value="KIK94119.1"/>
    <property type="molecule type" value="Genomic_DNA"/>
</dbReference>
<evidence type="ECO:0000256" key="1">
    <source>
        <dbReference type="SAM" id="MobiDB-lite"/>
    </source>
</evidence>
<name>A0A0D0E1F4_9AGAM</name>
<dbReference type="AlphaFoldDB" id="A0A0D0E1F4"/>
<dbReference type="InParanoid" id="A0A0D0E1F4"/>
<keyword evidence="3" id="KW-1185">Reference proteome</keyword>
<gene>
    <name evidence="2" type="ORF">PAXRUDRAFT_143568</name>
</gene>
<dbReference type="Proteomes" id="UP000054538">
    <property type="component" value="Unassembled WGS sequence"/>
</dbReference>
<accession>A0A0D0E1F4</accession>
<organism evidence="2 3">
    <name type="scientific">Paxillus rubicundulus Ve08.2h10</name>
    <dbReference type="NCBI Taxonomy" id="930991"/>
    <lineage>
        <taxon>Eukaryota</taxon>
        <taxon>Fungi</taxon>
        <taxon>Dikarya</taxon>
        <taxon>Basidiomycota</taxon>
        <taxon>Agaricomycotina</taxon>
        <taxon>Agaricomycetes</taxon>
        <taxon>Agaricomycetidae</taxon>
        <taxon>Boletales</taxon>
        <taxon>Paxilineae</taxon>
        <taxon>Paxillaceae</taxon>
        <taxon>Paxillus</taxon>
    </lineage>
</organism>